<dbReference type="AlphaFoldDB" id="A0A8K0KQI6"/>
<organism evidence="4 5">
    <name type="scientific">Ladona fulva</name>
    <name type="common">Scarce chaser dragonfly</name>
    <name type="synonym">Libellula fulva</name>
    <dbReference type="NCBI Taxonomy" id="123851"/>
    <lineage>
        <taxon>Eukaryota</taxon>
        <taxon>Metazoa</taxon>
        <taxon>Ecdysozoa</taxon>
        <taxon>Arthropoda</taxon>
        <taxon>Hexapoda</taxon>
        <taxon>Insecta</taxon>
        <taxon>Pterygota</taxon>
        <taxon>Palaeoptera</taxon>
        <taxon>Odonata</taxon>
        <taxon>Epiprocta</taxon>
        <taxon>Anisoptera</taxon>
        <taxon>Libelluloidea</taxon>
        <taxon>Libellulidae</taxon>
        <taxon>Ladona</taxon>
    </lineage>
</organism>
<feature type="compositionally biased region" description="Basic and acidic residues" evidence="2">
    <location>
        <begin position="347"/>
        <end position="365"/>
    </location>
</feature>
<feature type="region of interest" description="Disordered" evidence="2">
    <location>
        <begin position="204"/>
        <end position="228"/>
    </location>
</feature>
<keyword evidence="1" id="KW-0862">Zinc</keyword>
<evidence type="ECO:0000313" key="5">
    <source>
        <dbReference type="Proteomes" id="UP000792457"/>
    </source>
</evidence>
<feature type="binding site" evidence="1">
    <location>
        <position position="62"/>
    </location>
    <ligand>
        <name>Zn(2+)</name>
        <dbReference type="ChEBI" id="CHEBI:29105"/>
    </ligand>
</feature>
<dbReference type="PROSITE" id="PS51915">
    <property type="entry name" value="ZAD"/>
    <property type="match status" value="1"/>
</dbReference>
<feature type="binding site" evidence="1">
    <location>
        <position position="13"/>
    </location>
    <ligand>
        <name>Zn(2+)</name>
        <dbReference type="ChEBI" id="CHEBI:29105"/>
    </ligand>
</feature>
<feature type="compositionally biased region" description="Polar residues" evidence="2">
    <location>
        <begin position="369"/>
        <end position="378"/>
    </location>
</feature>
<feature type="binding site" evidence="1">
    <location>
        <position position="16"/>
    </location>
    <ligand>
        <name>Zn(2+)</name>
        <dbReference type="ChEBI" id="CHEBI:29105"/>
    </ligand>
</feature>
<feature type="compositionally biased region" description="Basic and acidic residues" evidence="2">
    <location>
        <begin position="278"/>
        <end position="294"/>
    </location>
</feature>
<protein>
    <recommendedName>
        <fullName evidence="3">ZAD domain-containing protein</fullName>
    </recommendedName>
</protein>
<feature type="binding site" evidence="1">
    <location>
        <position position="59"/>
    </location>
    <ligand>
        <name>Zn(2+)</name>
        <dbReference type="ChEBI" id="CHEBI:29105"/>
    </ligand>
</feature>
<dbReference type="SUPFAM" id="SSF57716">
    <property type="entry name" value="Glucocorticoid receptor-like (DNA-binding domain)"/>
    <property type="match status" value="1"/>
</dbReference>
<keyword evidence="5" id="KW-1185">Reference proteome</keyword>
<evidence type="ECO:0000313" key="4">
    <source>
        <dbReference type="EMBL" id="KAG8237960.1"/>
    </source>
</evidence>
<keyword evidence="1" id="KW-0479">Metal-binding</keyword>
<feature type="compositionally biased region" description="Basic residues" evidence="2">
    <location>
        <begin position="265"/>
        <end position="277"/>
    </location>
</feature>
<feature type="domain" description="ZAD" evidence="3">
    <location>
        <begin position="11"/>
        <end position="86"/>
    </location>
</feature>
<comment type="caution">
    <text evidence="4">The sequence shown here is derived from an EMBL/GenBank/DDBJ whole genome shotgun (WGS) entry which is preliminary data.</text>
</comment>
<evidence type="ECO:0000256" key="1">
    <source>
        <dbReference type="PROSITE-ProRule" id="PRU01263"/>
    </source>
</evidence>
<keyword evidence="1" id="KW-0863">Zinc-finger</keyword>
<feature type="compositionally biased region" description="Basic residues" evidence="2">
    <location>
        <begin position="385"/>
        <end position="398"/>
    </location>
</feature>
<gene>
    <name evidence="4" type="ORF">J437_LFUL018251</name>
</gene>
<proteinExistence type="predicted"/>
<dbReference type="GO" id="GO:0005634">
    <property type="term" value="C:nucleus"/>
    <property type="evidence" value="ECO:0007669"/>
    <property type="project" value="InterPro"/>
</dbReference>
<dbReference type="Gene3D" id="3.40.1800.20">
    <property type="match status" value="1"/>
</dbReference>
<dbReference type="GO" id="GO:0008270">
    <property type="term" value="F:zinc ion binding"/>
    <property type="evidence" value="ECO:0007669"/>
    <property type="project" value="UniProtKB-UniRule"/>
</dbReference>
<dbReference type="OrthoDB" id="6077419at2759"/>
<dbReference type="Pfam" id="PF07776">
    <property type="entry name" value="zf-AD"/>
    <property type="match status" value="1"/>
</dbReference>
<reference evidence="4" key="1">
    <citation type="submission" date="2013-04" db="EMBL/GenBank/DDBJ databases">
        <authorList>
            <person name="Qu J."/>
            <person name="Murali S.C."/>
            <person name="Bandaranaike D."/>
            <person name="Bellair M."/>
            <person name="Blankenburg K."/>
            <person name="Chao H."/>
            <person name="Dinh H."/>
            <person name="Doddapaneni H."/>
            <person name="Downs B."/>
            <person name="Dugan-Rocha S."/>
            <person name="Elkadiri S."/>
            <person name="Gnanaolivu R.D."/>
            <person name="Hernandez B."/>
            <person name="Javaid M."/>
            <person name="Jayaseelan J.C."/>
            <person name="Lee S."/>
            <person name="Li M."/>
            <person name="Ming W."/>
            <person name="Munidasa M."/>
            <person name="Muniz J."/>
            <person name="Nguyen L."/>
            <person name="Ongeri F."/>
            <person name="Osuji N."/>
            <person name="Pu L.-L."/>
            <person name="Puazo M."/>
            <person name="Qu C."/>
            <person name="Quiroz J."/>
            <person name="Raj R."/>
            <person name="Weissenberger G."/>
            <person name="Xin Y."/>
            <person name="Zou X."/>
            <person name="Han Y."/>
            <person name="Richards S."/>
            <person name="Worley K."/>
            <person name="Muzny D."/>
            <person name="Gibbs R."/>
        </authorList>
    </citation>
    <scope>NUCLEOTIDE SEQUENCE</scope>
    <source>
        <strain evidence="4">Sampled in the wild</strain>
    </source>
</reference>
<feature type="compositionally biased region" description="Basic and acidic residues" evidence="2">
    <location>
        <begin position="252"/>
        <end position="264"/>
    </location>
</feature>
<dbReference type="SMART" id="SM00868">
    <property type="entry name" value="zf-AD"/>
    <property type="match status" value="1"/>
</dbReference>
<name>A0A8K0KQI6_LADFU</name>
<dbReference type="Proteomes" id="UP000792457">
    <property type="component" value="Unassembled WGS sequence"/>
</dbReference>
<dbReference type="InterPro" id="IPR012934">
    <property type="entry name" value="Znf_AD"/>
</dbReference>
<feature type="region of interest" description="Disordered" evidence="2">
    <location>
        <begin position="252"/>
        <end position="399"/>
    </location>
</feature>
<dbReference type="EMBL" id="KZ309254">
    <property type="protein sequence ID" value="KAG8237960.1"/>
    <property type="molecule type" value="Genomic_DNA"/>
</dbReference>
<feature type="compositionally biased region" description="Basic residues" evidence="2">
    <location>
        <begin position="206"/>
        <end position="228"/>
    </location>
</feature>
<sequence length="500" mass="56697">MSGFREIPEMRKCRLCFDNKRKLIDVFEGSGSLINVAKTITEILHYKVFKGDLFPPFVCADCLDQLYEFKAFKMKCDLRKQSYESLLGVPSDAFNSSCATMTSEICGIVGEMPVPVKLVEVSTGKEVFFHQEETALVEENMEKDPLSCEEEVEPPVVYIPQKVENVECEPYVEDDYADYEEVPYCGSDDLIIPAQMVEVVQNVGKAAKKPRKRKANGGKKGKAQNGKRKKVLKVAIGFSSAPPLELVLREENSSHVVTKKEQLAKNRRKPKKQKIKKRDQSTKPKKKEQVKDKGGVQGDVEEVPTRQDDGKDNGESPGEEIPVPPLLETSPVDQILDSSQSLVESVVKQKEKGELGETESERPGEADSSVPTEESAVQNAAVVPKKGRPKKKKLGRPRRTIEVDSELNVYLQSGVMRSIESCHLPSFVRQPYFEALVRKSQAEAARQKKRQYCREYNRRKIATETPEEREKRLAGMRAYMKKLTERRRREMKKVFCKSRN</sequence>
<evidence type="ECO:0000259" key="3">
    <source>
        <dbReference type="PROSITE" id="PS51915"/>
    </source>
</evidence>
<reference evidence="4" key="2">
    <citation type="submission" date="2017-10" db="EMBL/GenBank/DDBJ databases">
        <title>Ladona fulva Genome sequencing and assembly.</title>
        <authorList>
            <person name="Murali S."/>
            <person name="Richards S."/>
            <person name="Bandaranaike D."/>
            <person name="Bellair M."/>
            <person name="Blankenburg K."/>
            <person name="Chao H."/>
            <person name="Dinh H."/>
            <person name="Doddapaneni H."/>
            <person name="Dugan-Rocha S."/>
            <person name="Elkadiri S."/>
            <person name="Gnanaolivu R."/>
            <person name="Hernandez B."/>
            <person name="Skinner E."/>
            <person name="Javaid M."/>
            <person name="Lee S."/>
            <person name="Li M."/>
            <person name="Ming W."/>
            <person name="Munidasa M."/>
            <person name="Muniz J."/>
            <person name="Nguyen L."/>
            <person name="Hughes D."/>
            <person name="Osuji N."/>
            <person name="Pu L.-L."/>
            <person name="Puazo M."/>
            <person name="Qu C."/>
            <person name="Quiroz J."/>
            <person name="Raj R."/>
            <person name="Weissenberger G."/>
            <person name="Xin Y."/>
            <person name="Zou X."/>
            <person name="Han Y."/>
            <person name="Worley K."/>
            <person name="Muzny D."/>
            <person name="Gibbs R."/>
        </authorList>
    </citation>
    <scope>NUCLEOTIDE SEQUENCE</scope>
    <source>
        <strain evidence="4">Sampled in the wild</strain>
    </source>
</reference>
<accession>A0A8K0KQI6</accession>
<evidence type="ECO:0000256" key="2">
    <source>
        <dbReference type="SAM" id="MobiDB-lite"/>
    </source>
</evidence>
<feature type="compositionally biased region" description="Basic and acidic residues" evidence="2">
    <location>
        <begin position="303"/>
        <end position="314"/>
    </location>
</feature>